<dbReference type="HAMAP" id="MF_01334">
    <property type="entry name" value="Ribosomal_bL25_CTC"/>
    <property type="match status" value="1"/>
</dbReference>
<feature type="compositionally biased region" description="Basic and acidic residues" evidence="6">
    <location>
        <begin position="10"/>
        <end position="25"/>
    </location>
</feature>
<comment type="subunit">
    <text evidence="5">Part of the 50S ribosomal subunit; part of the 5S rRNA/L5/L18/L25 subcomplex. Contacts the 5S rRNA. Binds to the 5S rRNA independently of L5 and L18.</text>
</comment>
<dbReference type="InterPro" id="IPR029751">
    <property type="entry name" value="Ribosomal_L25_dom"/>
</dbReference>
<keyword evidence="10" id="KW-1185">Reference proteome</keyword>
<keyword evidence="3 5" id="KW-0689">Ribosomal protein</keyword>
<evidence type="ECO:0000256" key="6">
    <source>
        <dbReference type="SAM" id="MobiDB-lite"/>
    </source>
</evidence>
<dbReference type="RefSeq" id="WP_379958947.1">
    <property type="nucleotide sequence ID" value="NZ_JAUYVI010000006.1"/>
</dbReference>
<dbReference type="InterPro" id="IPR001021">
    <property type="entry name" value="Ribosomal_bL25_long"/>
</dbReference>
<dbReference type="CDD" id="cd00495">
    <property type="entry name" value="Ribosomal_L25_TL5_CTC"/>
    <property type="match status" value="1"/>
</dbReference>
<evidence type="ECO:0000259" key="7">
    <source>
        <dbReference type="Pfam" id="PF01386"/>
    </source>
</evidence>
<feature type="region of interest" description="Disordered" evidence="6">
    <location>
        <begin position="1"/>
        <end position="26"/>
    </location>
</feature>
<comment type="similarity">
    <text evidence="5">Belongs to the bacterial ribosomal protein bL25 family. CTC subfamily.</text>
</comment>
<dbReference type="InterPro" id="IPR037121">
    <property type="entry name" value="Ribosomal_bL25_C"/>
</dbReference>
<sequence>MAAVESVSAEVRDRAGKGAARESRRNGRVPAVIYGDKKEPTLISLDPKEIDRLIHKKTFYATLLDVDLKGTKHRVLPRDVQFDPVTDRTLHVDFQRIGKDTKVHVNVPVVVRNEAASPGIKRGGVLNIVRHEIEFICSPDSIPQSIEVDLTGLEIGGSIHIHAVKLPENAELAVRERDFTVVSIGAPTGLKAEQQEAAEKAAAAAAAPVAAAPAAGAPAAGGAAPAAGAAGGAKAGAAPAAKAPEKKK</sequence>
<dbReference type="SUPFAM" id="SSF50715">
    <property type="entry name" value="Ribosomal protein L25-like"/>
    <property type="match status" value="1"/>
</dbReference>
<dbReference type="InterPro" id="IPR011035">
    <property type="entry name" value="Ribosomal_bL25/Gln-tRNA_synth"/>
</dbReference>
<evidence type="ECO:0000256" key="4">
    <source>
        <dbReference type="ARBA" id="ARBA00023274"/>
    </source>
</evidence>
<evidence type="ECO:0000256" key="3">
    <source>
        <dbReference type="ARBA" id="ARBA00022980"/>
    </source>
</evidence>
<dbReference type="InterPro" id="IPR020930">
    <property type="entry name" value="Ribosomal_uL5_bac-type"/>
</dbReference>
<dbReference type="EMBL" id="JAUYVI010000006">
    <property type="protein sequence ID" value="MDQ7250115.1"/>
    <property type="molecule type" value="Genomic_DNA"/>
</dbReference>
<gene>
    <name evidence="5" type="primary">rplY</name>
    <name evidence="5" type="synonym">ctc</name>
    <name evidence="9" type="ORF">Q8A70_20665</name>
</gene>
<evidence type="ECO:0000313" key="10">
    <source>
        <dbReference type="Proteomes" id="UP001230156"/>
    </source>
</evidence>
<dbReference type="NCBIfam" id="NF004612">
    <property type="entry name" value="PRK05943.1"/>
    <property type="match status" value="1"/>
</dbReference>
<protein>
    <recommendedName>
        <fullName evidence="5">Large ribosomal subunit protein bL25</fullName>
    </recommendedName>
    <alternativeName>
        <fullName evidence="5">General stress protein CTC</fullName>
    </alternativeName>
</protein>
<evidence type="ECO:0000256" key="1">
    <source>
        <dbReference type="ARBA" id="ARBA00022730"/>
    </source>
</evidence>
<dbReference type="Gene3D" id="2.40.240.10">
    <property type="entry name" value="Ribosomal Protein L25, Chain P"/>
    <property type="match status" value="1"/>
</dbReference>
<dbReference type="Proteomes" id="UP001230156">
    <property type="component" value="Unassembled WGS sequence"/>
</dbReference>
<keyword evidence="4 5" id="KW-0687">Ribonucleoprotein</keyword>
<dbReference type="PANTHER" id="PTHR33284:SF1">
    <property type="entry name" value="RIBOSOMAL PROTEIN L25_GLN-TRNA SYNTHETASE, ANTI-CODON-BINDING DOMAIN-CONTAINING PROTEIN"/>
    <property type="match status" value="1"/>
</dbReference>
<dbReference type="PANTHER" id="PTHR33284">
    <property type="entry name" value="RIBOSOMAL PROTEIN L25/GLN-TRNA SYNTHETASE, ANTI-CODON-BINDING DOMAIN-CONTAINING PROTEIN"/>
    <property type="match status" value="1"/>
</dbReference>
<evidence type="ECO:0000313" key="9">
    <source>
        <dbReference type="EMBL" id="MDQ7250115.1"/>
    </source>
</evidence>
<keyword evidence="2 5" id="KW-0694">RNA-binding</keyword>
<dbReference type="GO" id="GO:0005840">
    <property type="term" value="C:ribosome"/>
    <property type="evidence" value="ECO:0007669"/>
    <property type="project" value="UniProtKB-KW"/>
</dbReference>
<name>A0ABU0YQW2_9PROT</name>
<feature type="region of interest" description="Disordered" evidence="6">
    <location>
        <begin position="216"/>
        <end position="248"/>
    </location>
</feature>
<comment type="caution">
    <text evidence="9">The sequence shown here is derived from an EMBL/GenBank/DDBJ whole genome shotgun (WGS) entry which is preliminary data.</text>
</comment>
<feature type="domain" description="Large ribosomal subunit protein bL25 beta" evidence="8">
    <location>
        <begin position="102"/>
        <end position="187"/>
    </location>
</feature>
<evidence type="ECO:0000256" key="5">
    <source>
        <dbReference type="HAMAP-Rule" id="MF_01334"/>
    </source>
</evidence>
<dbReference type="Gene3D" id="2.170.120.20">
    <property type="entry name" value="Ribosomal protein L25, beta domain"/>
    <property type="match status" value="1"/>
</dbReference>
<organism evidence="9 10">
    <name type="scientific">Dongia sedimenti</name>
    <dbReference type="NCBI Taxonomy" id="3064282"/>
    <lineage>
        <taxon>Bacteria</taxon>
        <taxon>Pseudomonadati</taxon>
        <taxon>Pseudomonadota</taxon>
        <taxon>Alphaproteobacteria</taxon>
        <taxon>Rhodospirillales</taxon>
        <taxon>Dongiaceae</taxon>
        <taxon>Dongia</taxon>
    </lineage>
</organism>
<accession>A0ABU0YQW2</accession>
<feature type="compositionally biased region" description="Low complexity" evidence="6">
    <location>
        <begin position="216"/>
        <end position="228"/>
    </location>
</feature>
<dbReference type="NCBIfam" id="TIGR00731">
    <property type="entry name" value="bL25_bact_ctc"/>
    <property type="match status" value="1"/>
</dbReference>
<proteinExistence type="inferred from homology"/>
<reference evidence="10" key="1">
    <citation type="submission" date="2023-08" db="EMBL/GenBank/DDBJ databases">
        <title>Rhodospirillaceae gen. nov., a novel taxon isolated from the Yangtze River Yuezi River estuary sludge.</title>
        <authorList>
            <person name="Ruan L."/>
        </authorList>
    </citation>
    <scope>NUCLEOTIDE SEQUENCE [LARGE SCALE GENOMIC DNA]</scope>
    <source>
        <strain evidence="10">R-7</strain>
    </source>
</reference>
<feature type="domain" description="Large ribosomal subunit protein bL25 L25" evidence="7">
    <location>
        <begin position="8"/>
        <end position="94"/>
    </location>
</feature>
<dbReference type="Pfam" id="PF14693">
    <property type="entry name" value="Ribosomal_TL5_C"/>
    <property type="match status" value="1"/>
</dbReference>
<dbReference type="NCBIfam" id="NF004128">
    <property type="entry name" value="PRK05618.1-2"/>
    <property type="match status" value="1"/>
</dbReference>
<evidence type="ECO:0000256" key="2">
    <source>
        <dbReference type="ARBA" id="ARBA00022884"/>
    </source>
</evidence>
<dbReference type="InterPro" id="IPR020056">
    <property type="entry name" value="Rbsml_bL25/Gln-tRNA_synth_N"/>
</dbReference>
<dbReference type="Pfam" id="PF01386">
    <property type="entry name" value="Ribosomal_L25p"/>
    <property type="match status" value="1"/>
</dbReference>
<dbReference type="InterPro" id="IPR020057">
    <property type="entry name" value="Ribosomal_bL25_b-dom"/>
</dbReference>
<keyword evidence="1 5" id="KW-0699">rRNA-binding</keyword>
<comment type="function">
    <text evidence="5">This is one of the proteins that binds to the 5S RNA in the ribosome where it forms part of the central protuberance.</text>
</comment>
<evidence type="ECO:0000259" key="8">
    <source>
        <dbReference type="Pfam" id="PF14693"/>
    </source>
</evidence>